<keyword evidence="3" id="KW-1185">Reference proteome</keyword>
<evidence type="ECO:0000313" key="2">
    <source>
        <dbReference type="EMBL" id="MCU6748405.1"/>
    </source>
</evidence>
<gene>
    <name evidence="2" type="ORF">OCV51_12190</name>
</gene>
<dbReference type="EMBL" id="JAOQJX010000022">
    <property type="protein sequence ID" value="MCU6748405.1"/>
    <property type="molecule type" value="Genomic_DNA"/>
</dbReference>
<dbReference type="Pfam" id="PF00359">
    <property type="entry name" value="PTS_EIIA_2"/>
    <property type="match status" value="1"/>
</dbReference>
<dbReference type="RefSeq" id="WP_059066157.1">
    <property type="nucleotide sequence ID" value="NZ_JAOQJX010000022.1"/>
</dbReference>
<dbReference type="InterPro" id="IPR051541">
    <property type="entry name" value="PTS_SugarTrans_NitroReg"/>
</dbReference>
<organism evidence="2 3">
    <name type="scientific">Faecalicatena acetigenes</name>
    <dbReference type="NCBI Taxonomy" id="2981790"/>
    <lineage>
        <taxon>Bacteria</taxon>
        <taxon>Bacillati</taxon>
        <taxon>Bacillota</taxon>
        <taxon>Clostridia</taxon>
        <taxon>Lachnospirales</taxon>
        <taxon>Lachnospiraceae</taxon>
        <taxon>Faecalicatena</taxon>
    </lineage>
</organism>
<accession>A0ABT2TDP2</accession>
<protein>
    <submittedName>
        <fullName evidence="2">PTS sugar transporter subunit IIA</fullName>
    </submittedName>
</protein>
<evidence type="ECO:0000313" key="3">
    <source>
        <dbReference type="Proteomes" id="UP001652394"/>
    </source>
</evidence>
<reference evidence="2 3" key="1">
    <citation type="journal article" date="2021" name="ISME Commun">
        <title>Automated analysis of genomic sequences facilitates high-throughput and comprehensive description of bacteria.</title>
        <authorList>
            <person name="Hitch T.C.A."/>
        </authorList>
    </citation>
    <scope>NUCLEOTIDE SEQUENCE [LARGE SCALE GENOMIC DNA]</scope>
    <source>
        <strain evidence="2 3">H2_18</strain>
    </source>
</reference>
<comment type="caution">
    <text evidence="2">The sequence shown here is derived from an EMBL/GenBank/DDBJ whole genome shotgun (WGS) entry which is preliminary data.</text>
</comment>
<dbReference type="Gene3D" id="3.40.930.10">
    <property type="entry name" value="Mannitol-specific EII, Chain A"/>
    <property type="match status" value="1"/>
</dbReference>
<keyword evidence="2" id="KW-0762">Sugar transport</keyword>
<feature type="domain" description="PTS EIIA type-2" evidence="1">
    <location>
        <begin position="6"/>
        <end position="151"/>
    </location>
</feature>
<dbReference type="InterPro" id="IPR016152">
    <property type="entry name" value="PTrfase/Anion_transptr"/>
</dbReference>
<dbReference type="Proteomes" id="UP001652394">
    <property type="component" value="Unassembled WGS sequence"/>
</dbReference>
<dbReference type="CDD" id="cd00211">
    <property type="entry name" value="PTS_IIA_fru"/>
    <property type="match status" value="1"/>
</dbReference>
<dbReference type="PANTHER" id="PTHR47738:SF3">
    <property type="entry name" value="PHOSPHOTRANSFERASE SYSTEM MANNITOL_FRUCTOSE-SPECIFIC IIA DOMAIN CONTAINING PROTEIN"/>
    <property type="match status" value="1"/>
</dbReference>
<dbReference type="InterPro" id="IPR002178">
    <property type="entry name" value="PTS_EIIA_type-2_dom"/>
</dbReference>
<keyword evidence="2" id="KW-0813">Transport</keyword>
<dbReference type="SUPFAM" id="SSF55804">
    <property type="entry name" value="Phoshotransferase/anion transport protein"/>
    <property type="match status" value="1"/>
</dbReference>
<dbReference type="PANTHER" id="PTHR47738">
    <property type="entry name" value="PTS SYSTEM FRUCTOSE-LIKE EIIA COMPONENT-RELATED"/>
    <property type="match status" value="1"/>
</dbReference>
<sequence length="159" mass="17821">METIGLYTNQTLLLTGAEAKNEEEIIRLLAGKALEQGLIEPEFITAVLAREKEYPTGLPTAVPIAIPHIHDGCLKSFFSMAVLKEPVSFKCMGDPDETVDAPLVFLFGITDPSYQTAVLKKFSTIFQDEEVLQRLKDMTDPEELMHQMKELLDTYLVTE</sequence>
<proteinExistence type="predicted"/>
<name>A0ABT2TDP2_9FIRM</name>
<evidence type="ECO:0000259" key="1">
    <source>
        <dbReference type="PROSITE" id="PS51094"/>
    </source>
</evidence>
<dbReference type="PROSITE" id="PS51094">
    <property type="entry name" value="PTS_EIIA_TYPE_2"/>
    <property type="match status" value="1"/>
</dbReference>